<dbReference type="PANTHER" id="PTHR43024">
    <property type="entry name" value="UDP-N-ACETYLMURAMOYL-TRIPEPTIDE--D-ALANYL-D-ALANINE LIGASE"/>
    <property type="match status" value="1"/>
</dbReference>
<dbReference type="Proteomes" id="UP000033876">
    <property type="component" value="Unassembled WGS sequence"/>
</dbReference>
<dbReference type="Gene3D" id="3.40.1190.10">
    <property type="entry name" value="Mur-like, catalytic domain"/>
    <property type="match status" value="1"/>
</dbReference>
<dbReference type="EMBL" id="LBTF01000048">
    <property type="protein sequence ID" value="KKQ34457.1"/>
    <property type="molecule type" value="Genomic_DNA"/>
</dbReference>
<dbReference type="GO" id="GO:0005524">
    <property type="term" value="F:ATP binding"/>
    <property type="evidence" value="ECO:0007669"/>
    <property type="project" value="UniProtKB-KW"/>
</dbReference>
<proteinExistence type="predicted"/>
<keyword evidence="2" id="KW-0547">Nucleotide-binding</keyword>
<dbReference type="GO" id="GO:0016881">
    <property type="term" value="F:acid-amino acid ligase activity"/>
    <property type="evidence" value="ECO:0007669"/>
    <property type="project" value="InterPro"/>
</dbReference>
<dbReference type="InterPro" id="IPR036565">
    <property type="entry name" value="Mur-like_cat_sf"/>
</dbReference>
<dbReference type="Pfam" id="PF02875">
    <property type="entry name" value="Mur_ligase_C"/>
    <property type="match status" value="1"/>
</dbReference>
<feature type="compositionally biased region" description="Basic and acidic residues" evidence="4">
    <location>
        <begin position="322"/>
        <end position="334"/>
    </location>
</feature>
<evidence type="ECO:0000256" key="2">
    <source>
        <dbReference type="ARBA" id="ARBA00022741"/>
    </source>
</evidence>
<evidence type="ECO:0000256" key="4">
    <source>
        <dbReference type="SAM" id="MobiDB-lite"/>
    </source>
</evidence>
<evidence type="ECO:0000259" key="6">
    <source>
        <dbReference type="Pfam" id="PF08245"/>
    </source>
</evidence>
<evidence type="ECO:0000256" key="1">
    <source>
        <dbReference type="ARBA" id="ARBA00022598"/>
    </source>
</evidence>
<dbReference type="PATRIC" id="fig|1618742.3.peg.707"/>
<comment type="caution">
    <text evidence="7">The sequence shown here is derived from an EMBL/GenBank/DDBJ whole genome shotgun (WGS) entry which is preliminary data.</text>
</comment>
<evidence type="ECO:0000256" key="3">
    <source>
        <dbReference type="ARBA" id="ARBA00022840"/>
    </source>
</evidence>
<accession>A0A0G0GWK3</accession>
<feature type="domain" description="Mur ligase C-terminal" evidence="5">
    <location>
        <begin position="371"/>
        <end position="464"/>
    </location>
</feature>
<feature type="domain" description="Mur ligase central" evidence="6">
    <location>
        <begin position="31"/>
        <end position="207"/>
    </location>
</feature>
<name>A0A0G0GWK3_9BACT</name>
<feature type="compositionally biased region" description="Low complexity" evidence="4">
    <location>
        <begin position="354"/>
        <end position="365"/>
    </location>
</feature>
<feature type="region of interest" description="Disordered" evidence="4">
    <location>
        <begin position="310"/>
        <end position="370"/>
    </location>
</feature>
<dbReference type="Pfam" id="PF08245">
    <property type="entry name" value="Mur_ligase_M"/>
    <property type="match status" value="1"/>
</dbReference>
<dbReference type="InterPro" id="IPR004101">
    <property type="entry name" value="Mur_ligase_C"/>
</dbReference>
<dbReference type="SUPFAM" id="SSF53623">
    <property type="entry name" value="MurD-like peptide ligases, catalytic domain"/>
    <property type="match status" value="1"/>
</dbReference>
<dbReference type="InterPro" id="IPR013221">
    <property type="entry name" value="Mur_ligase_cen"/>
</dbReference>
<reference evidence="7 8" key="1">
    <citation type="journal article" date="2015" name="Nature">
        <title>rRNA introns, odd ribosomes, and small enigmatic genomes across a large radiation of phyla.</title>
        <authorList>
            <person name="Brown C.T."/>
            <person name="Hug L.A."/>
            <person name="Thomas B.C."/>
            <person name="Sharon I."/>
            <person name="Castelle C.J."/>
            <person name="Singh A."/>
            <person name="Wilkins M.J."/>
            <person name="Williams K.H."/>
            <person name="Banfield J.F."/>
        </authorList>
    </citation>
    <scope>NUCLEOTIDE SEQUENCE [LARGE SCALE GENOMIC DNA]</scope>
</reference>
<evidence type="ECO:0000313" key="8">
    <source>
        <dbReference type="Proteomes" id="UP000033876"/>
    </source>
</evidence>
<dbReference type="SUPFAM" id="SSF53244">
    <property type="entry name" value="MurD-like peptide ligases, peptide-binding domain"/>
    <property type="match status" value="2"/>
</dbReference>
<gene>
    <name evidence="7" type="ORF">US50_C0048G0004</name>
</gene>
<keyword evidence="3" id="KW-0067">ATP-binding</keyword>
<dbReference type="InterPro" id="IPR051046">
    <property type="entry name" value="MurCDEF_CellWall_CoF430Synth"/>
</dbReference>
<dbReference type="Gene3D" id="3.90.190.20">
    <property type="entry name" value="Mur ligase, C-terminal domain"/>
    <property type="match status" value="1"/>
</dbReference>
<dbReference type="AlphaFoldDB" id="A0A0G0GWK3"/>
<evidence type="ECO:0000313" key="7">
    <source>
        <dbReference type="EMBL" id="KKQ34457.1"/>
    </source>
</evidence>
<sequence length="491" mass="54493">MKSFIRKIIISLLRIEAKLVLKKYKPKIVAITGNVGKTSTKEAVFAVLSKSFSVRKNVTGFGPEADCIFAILGCEPIKINLYFWMKCLIEGLELLIFNDIYPKWLILEIAVRMPGDLDELVGWLKTDRVIATRFGQVPSHIEFFKSSEDLINEKAKLLNTLRNDGMLILNCDDSDAYKFSERSAKQALYFGFNDDAVFKASNANISYIEDSEYGHIPNGLIFRVDYSGNSVPVLIEGSLGMNHVYSGLASLALASSLDLNIISSIEALKSYNMPPGRMRLIRGEKQTMIIDDSYNSSPLACEEAIRTLKEVETPKSSGRGRSSLEPEVRPRGDDFGVENNSSLEEERSDGRGPTSRSSSTDATTTGGPFDLKEMKRRGIKIAVLGDMLELGRHTESSHLEIGRLAAKVADIIVSVGIRARWIADGALAADFSEKNIFHFNDSHEAGLFVEKMIQKGDLILIKGSQAVRMEKIVLEIMAEPDRAPQLLVRQD</sequence>
<keyword evidence="1 7" id="KW-0436">Ligase</keyword>
<evidence type="ECO:0000259" key="5">
    <source>
        <dbReference type="Pfam" id="PF02875"/>
    </source>
</evidence>
<dbReference type="InterPro" id="IPR036615">
    <property type="entry name" value="Mur_ligase_C_dom_sf"/>
</dbReference>
<dbReference type="PANTHER" id="PTHR43024:SF1">
    <property type="entry name" value="UDP-N-ACETYLMURAMOYL-TRIPEPTIDE--D-ALANYL-D-ALANINE LIGASE"/>
    <property type="match status" value="1"/>
</dbReference>
<protein>
    <submittedName>
        <fullName evidence="7">UDP-N-acetylmuramoyl-tripeptide-D-alanyl-D-alanine ligase</fullName>
    </submittedName>
</protein>
<organism evidence="7 8">
    <name type="scientific">Candidatus Nomurabacteria bacterium GW2011_GWB1_37_5</name>
    <dbReference type="NCBI Taxonomy" id="1618742"/>
    <lineage>
        <taxon>Bacteria</taxon>
        <taxon>Candidatus Nomuraibacteriota</taxon>
    </lineage>
</organism>